<organism evidence="10 11">
    <name type="scientific">Actinomadura madurae</name>
    <dbReference type="NCBI Taxonomy" id="1993"/>
    <lineage>
        <taxon>Bacteria</taxon>
        <taxon>Bacillati</taxon>
        <taxon>Actinomycetota</taxon>
        <taxon>Actinomycetes</taxon>
        <taxon>Streptosporangiales</taxon>
        <taxon>Thermomonosporaceae</taxon>
        <taxon>Actinomadura</taxon>
    </lineage>
</organism>
<dbReference type="PANTHER" id="PTHR30472:SF25">
    <property type="entry name" value="ABC TRANSPORTER PERMEASE PROTEIN MJ0876-RELATED"/>
    <property type="match status" value="1"/>
</dbReference>
<evidence type="ECO:0000256" key="2">
    <source>
        <dbReference type="ARBA" id="ARBA00007935"/>
    </source>
</evidence>
<evidence type="ECO:0000256" key="8">
    <source>
        <dbReference type="SAM" id="MobiDB-lite"/>
    </source>
</evidence>
<evidence type="ECO:0000313" key="10">
    <source>
        <dbReference type="EMBL" id="SFN29581.1"/>
    </source>
</evidence>
<keyword evidence="7 9" id="KW-0472">Membrane</keyword>
<dbReference type="CDD" id="cd06550">
    <property type="entry name" value="TM_ABC_iron-siderophores_like"/>
    <property type="match status" value="1"/>
</dbReference>
<feature type="transmembrane region" description="Helical" evidence="9">
    <location>
        <begin position="155"/>
        <end position="172"/>
    </location>
</feature>
<evidence type="ECO:0000256" key="4">
    <source>
        <dbReference type="ARBA" id="ARBA00022475"/>
    </source>
</evidence>
<evidence type="ECO:0000256" key="7">
    <source>
        <dbReference type="ARBA" id="ARBA00023136"/>
    </source>
</evidence>
<dbReference type="InterPro" id="IPR000522">
    <property type="entry name" value="ABC_transptr_permease_BtuC"/>
</dbReference>
<sequence length="428" mass="43388">MSKARSGDAPDDQTKTSARRGPGPDAPTDEAGTSEPRVHTKNAPNDETVEAETGAPSQQGDLSDAGAGVIGWRGWKARRGRREARQQARLRPLPLAVAVGLLVAALLAGVLVGAAGLPVAGVLKALADKIPFVHVDSGFGVIDENVLFQLRVPRALMAALAGGMLAVAGAGYQGVFRNPLADPYLLGAAAGAGVGATLVIVLVPGDPGYGVPLAAFAGAMGGVFLAYTLGSVAAGRGNGAATLVLAGVAVSSFLAAVQTFVQQMKAQELQRIFSWILGGVGTADWHQLGLVAPYALVSTVVLLAHGRLLDVLSVGDEEAASLGLSAARVRLTVLVAASLATASAVAVSGLIAFVGIVVPHIVRRLAGGSYRIVLPLSLLGGAAFLEAADLVARTVIKPGELPLGVVTAFVGGPFFVVVLRASRRQVDT</sequence>
<evidence type="ECO:0000256" key="9">
    <source>
        <dbReference type="SAM" id="Phobius"/>
    </source>
</evidence>
<feature type="transmembrane region" description="Helical" evidence="9">
    <location>
        <begin position="331"/>
        <end position="358"/>
    </location>
</feature>
<feature type="transmembrane region" description="Helical" evidence="9">
    <location>
        <begin position="403"/>
        <end position="422"/>
    </location>
</feature>
<protein>
    <submittedName>
        <fullName evidence="10">Iron complex transport system permease protein</fullName>
    </submittedName>
</protein>
<feature type="compositionally biased region" description="Basic and acidic residues" evidence="8">
    <location>
        <begin position="1"/>
        <end position="14"/>
    </location>
</feature>
<dbReference type="Gene3D" id="1.10.3470.10">
    <property type="entry name" value="ABC transporter involved in vitamin B12 uptake, BtuC"/>
    <property type="match status" value="1"/>
</dbReference>
<feature type="region of interest" description="Disordered" evidence="8">
    <location>
        <begin position="1"/>
        <end position="67"/>
    </location>
</feature>
<proteinExistence type="inferred from homology"/>
<keyword evidence="6 9" id="KW-1133">Transmembrane helix</keyword>
<accession>A0A1I4XUK9</accession>
<dbReference type="FunFam" id="1.10.3470.10:FF:000001">
    <property type="entry name" value="Vitamin B12 ABC transporter permease BtuC"/>
    <property type="match status" value="1"/>
</dbReference>
<dbReference type="EMBL" id="FOVH01000001">
    <property type="protein sequence ID" value="SFN29581.1"/>
    <property type="molecule type" value="Genomic_DNA"/>
</dbReference>
<feature type="transmembrane region" description="Helical" evidence="9">
    <location>
        <begin position="241"/>
        <end position="261"/>
    </location>
</feature>
<comment type="similarity">
    <text evidence="2">Belongs to the binding-protein-dependent transport system permease family. FecCD subfamily.</text>
</comment>
<evidence type="ECO:0000256" key="1">
    <source>
        <dbReference type="ARBA" id="ARBA00004651"/>
    </source>
</evidence>
<reference evidence="10 11" key="1">
    <citation type="submission" date="2016-10" db="EMBL/GenBank/DDBJ databases">
        <authorList>
            <person name="de Groot N.N."/>
        </authorList>
    </citation>
    <scope>NUCLEOTIDE SEQUENCE [LARGE SCALE GENOMIC DNA]</scope>
    <source>
        <strain evidence="10 11">DSM 43067</strain>
    </source>
</reference>
<evidence type="ECO:0000256" key="5">
    <source>
        <dbReference type="ARBA" id="ARBA00022692"/>
    </source>
</evidence>
<dbReference type="InParanoid" id="A0A1I4XUK9"/>
<evidence type="ECO:0000256" key="3">
    <source>
        <dbReference type="ARBA" id="ARBA00022448"/>
    </source>
</evidence>
<feature type="transmembrane region" description="Helical" evidence="9">
    <location>
        <begin position="370"/>
        <end position="391"/>
    </location>
</feature>
<dbReference type="STRING" id="1993.SAMN04489713_1011037"/>
<feature type="transmembrane region" description="Helical" evidence="9">
    <location>
        <begin position="184"/>
        <end position="203"/>
    </location>
</feature>
<dbReference type="GO" id="GO:0005886">
    <property type="term" value="C:plasma membrane"/>
    <property type="evidence" value="ECO:0007669"/>
    <property type="project" value="UniProtKB-SubCell"/>
</dbReference>
<dbReference type="SUPFAM" id="SSF81345">
    <property type="entry name" value="ABC transporter involved in vitamin B12 uptake, BtuC"/>
    <property type="match status" value="1"/>
</dbReference>
<keyword evidence="4" id="KW-1003">Cell membrane</keyword>
<keyword evidence="3" id="KW-0813">Transport</keyword>
<feature type="transmembrane region" description="Helical" evidence="9">
    <location>
        <begin position="95"/>
        <end position="117"/>
    </location>
</feature>
<keyword evidence="5 9" id="KW-0812">Transmembrane</keyword>
<dbReference type="GO" id="GO:0022857">
    <property type="term" value="F:transmembrane transporter activity"/>
    <property type="evidence" value="ECO:0007669"/>
    <property type="project" value="InterPro"/>
</dbReference>
<dbReference type="AlphaFoldDB" id="A0A1I4XUK9"/>
<evidence type="ECO:0000256" key="6">
    <source>
        <dbReference type="ARBA" id="ARBA00022989"/>
    </source>
</evidence>
<dbReference type="eggNOG" id="COG0609">
    <property type="taxonomic scope" value="Bacteria"/>
</dbReference>
<dbReference type="Pfam" id="PF01032">
    <property type="entry name" value="FecCD"/>
    <property type="match status" value="1"/>
</dbReference>
<dbReference type="PANTHER" id="PTHR30472">
    <property type="entry name" value="FERRIC ENTEROBACTIN TRANSPORT SYSTEM PERMEASE PROTEIN"/>
    <property type="match status" value="1"/>
</dbReference>
<keyword evidence="11" id="KW-1185">Reference proteome</keyword>
<evidence type="ECO:0000313" key="11">
    <source>
        <dbReference type="Proteomes" id="UP000183413"/>
    </source>
</evidence>
<dbReference type="InterPro" id="IPR037294">
    <property type="entry name" value="ABC_BtuC-like"/>
</dbReference>
<comment type="subcellular location">
    <subcellularLocation>
        <location evidence="1">Cell membrane</location>
        <topology evidence="1">Multi-pass membrane protein</topology>
    </subcellularLocation>
</comment>
<dbReference type="Proteomes" id="UP000183413">
    <property type="component" value="Unassembled WGS sequence"/>
</dbReference>
<gene>
    <name evidence="10" type="ORF">SAMN04489713_1011037</name>
</gene>
<name>A0A1I4XUK9_9ACTN</name>
<feature type="transmembrane region" description="Helical" evidence="9">
    <location>
        <begin position="209"/>
        <end position="229"/>
    </location>
</feature>